<organism evidence="4">
    <name type="scientific">Nippostrongylus brasiliensis</name>
    <name type="common">Rat hookworm</name>
    <dbReference type="NCBI Taxonomy" id="27835"/>
    <lineage>
        <taxon>Eukaryota</taxon>
        <taxon>Metazoa</taxon>
        <taxon>Ecdysozoa</taxon>
        <taxon>Nematoda</taxon>
        <taxon>Chromadorea</taxon>
        <taxon>Rhabditida</taxon>
        <taxon>Rhabditina</taxon>
        <taxon>Rhabditomorpha</taxon>
        <taxon>Strongyloidea</taxon>
        <taxon>Heligmosomidae</taxon>
        <taxon>Nippostrongylus</taxon>
    </lineage>
</organism>
<protein>
    <submittedName>
        <fullName evidence="2 4">Uncharacterized protein</fullName>
    </submittedName>
</protein>
<evidence type="ECO:0000313" key="3">
    <source>
        <dbReference type="Proteomes" id="UP000271162"/>
    </source>
</evidence>
<accession>A0A0N4XR50</accession>
<dbReference type="AlphaFoldDB" id="A0A0N4XR50"/>
<evidence type="ECO:0000256" key="1">
    <source>
        <dbReference type="SAM" id="MobiDB-lite"/>
    </source>
</evidence>
<feature type="compositionally biased region" description="Basic residues" evidence="1">
    <location>
        <begin position="1"/>
        <end position="19"/>
    </location>
</feature>
<dbReference type="EMBL" id="UYSL01010756">
    <property type="protein sequence ID" value="VDL68592.1"/>
    <property type="molecule type" value="Genomic_DNA"/>
</dbReference>
<proteinExistence type="predicted"/>
<evidence type="ECO:0000313" key="2">
    <source>
        <dbReference type="EMBL" id="VDL68592.1"/>
    </source>
</evidence>
<gene>
    <name evidence="2" type="ORF">NBR_LOCUS5003</name>
</gene>
<dbReference type="WBParaSite" id="NBR_0000500201-mRNA-1">
    <property type="protein sequence ID" value="NBR_0000500201-mRNA-1"/>
    <property type="gene ID" value="NBR_0000500201"/>
</dbReference>
<reference evidence="4" key="1">
    <citation type="submission" date="2017-02" db="UniProtKB">
        <authorList>
            <consortium name="WormBaseParasite"/>
        </authorList>
    </citation>
    <scope>IDENTIFICATION</scope>
</reference>
<keyword evidence="3" id="KW-1185">Reference proteome</keyword>
<reference evidence="2 3" key="2">
    <citation type="submission" date="2018-11" db="EMBL/GenBank/DDBJ databases">
        <authorList>
            <consortium name="Pathogen Informatics"/>
        </authorList>
    </citation>
    <scope>NUCLEOTIDE SEQUENCE [LARGE SCALE GENOMIC DNA]</scope>
</reference>
<name>A0A0N4XR50_NIPBR</name>
<feature type="region of interest" description="Disordered" evidence="1">
    <location>
        <begin position="1"/>
        <end position="32"/>
    </location>
</feature>
<evidence type="ECO:0000313" key="4">
    <source>
        <dbReference type="WBParaSite" id="NBR_0000500201-mRNA-1"/>
    </source>
</evidence>
<dbReference type="Proteomes" id="UP000271162">
    <property type="component" value="Unassembled WGS sequence"/>
</dbReference>
<sequence length="32" mass="4185">MHLQLRRWLPKSRKRHLNSRKPSEFDRSRRRR</sequence>
<feature type="compositionally biased region" description="Basic and acidic residues" evidence="1">
    <location>
        <begin position="21"/>
        <end position="32"/>
    </location>
</feature>